<feature type="domain" description="Thioredoxin" evidence="4">
    <location>
        <begin position="29"/>
        <end position="261"/>
    </location>
</feature>
<dbReference type="CDD" id="cd02972">
    <property type="entry name" value="DsbA_family"/>
    <property type="match status" value="1"/>
</dbReference>
<keyword evidence="3" id="KW-0732">Signal</keyword>
<feature type="signal peptide" evidence="3">
    <location>
        <begin position="1"/>
        <end position="29"/>
    </location>
</feature>
<dbReference type="SUPFAM" id="SSF52833">
    <property type="entry name" value="Thioredoxin-like"/>
    <property type="match status" value="1"/>
</dbReference>
<accession>A0A933L4F4</accession>
<organism evidence="5 6">
    <name type="scientific">Devosia nanyangense</name>
    <dbReference type="NCBI Taxonomy" id="1228055"/>
    <lineage>
        <taxon>Bacteria</taxon>
        <taxon>Pseudomonadati</taxon>
        <taxon>Pseudomonadota</taxon>
        <taxon>Alphaproteobacteria</taxon>
        <taxon>Hyphomicrobiales</taxon>
        <taxon>Devosiaceae</taxon>
        <taxon>Devosia</taxon>
    </lineage>
</organism>
<evidence type="ECO:0000256" key="1">
    <source>
        <dbReference type="ARBA" id="ARBA00003565"/>
    </source>
</evidence>
<name>A0A933L4F4_9HYPH</name>
<comment type="function">
    <text evidence="1">May be required for disulfide bond formation in some proteins.</text>
</comment>
<proteinExistence type="predicted"/>
<evidence type="ECO:0000256" key="2">
    <source>
        <dbReference type="SAM" id="MobiDB-lite"/>
    </source>
</evidence>
<sequence>MNLTRRETLTLAAAATAAGIAGWPAFALAKEGDVIDQLKLMAPNGIPDKVAGSPDAKVIFIEYASPTCPHCALFSNTVLEPFRAKYVTTGKVKFILRPFARNTLDAAIFMLAEAAAKSVDAANAPPAASSEPSAPSSEASASSSEPAAPAVDPNNPSGYSQAAIAAYENVISTYFRTQQTWGVSDKPLDAVKAVAIQLGFSEGAFNTALTNQELFTAIETMRDQAMKDFGLEGTPTFYLNGKQMVGEKTLEQLSAEIDPLL</sequence>
<dbReference type="InterPro" id="IPR013766">
    <property type="entry name" value="Thioredoxin_domain"/>
</dbReference>
<evidence type="ECO:0000313" key="5">
    <source>
        <dbReference type="EMBL" id="MBI4922872.1"/>
    </source>
</evidence>
<evidence type="ECO:0000259" key="4">
    <source>
        <dbReference type="PROSITE" id="PS51352"/>
    </source>
</evidence>
<feature type="chain" id="PRO_5037691193" evidence="3">
    <location>
        <begin position="30"/>
        <end position="261"/>
    </location>
</feature>
<dbReference type="InterPro" id="IPR036249">
    <property type="entry name" value="Thioredoxin-like_sf"/>
</dbReference>
<dbReference type="Pfam" id="PF13462">
    <property type="entry name" value="Thioredoxin_4"/>
    <property type="match status" value="2"/>
</dbReference>
<feature type="compositionally biased region" description="Low complexity" evidence="2">
    <location>
        <begin position="123"/>
        <end position="150"/>
    </location>
</feature>
<gene>
    <name evidence="5" type="ORF">HY834_14085</name>
</gene>
<dbReference type="PROSITE" id="PS51318">
    <property type="entry name" value="TAT"/>
    <property type="match status" value="1"/>
</dbReference>
<dbReference type="EMBL" id="JACRAF010000039">
    <property type="protein sequence ID" value="MBI4922872.1"/>
    <property type="molecule type" value="Genomic_DNA"/>
</dbReference>
<reference evidence="5" key="1">
    <citation type="submission" date="2020-07" db="EMBL/GenBank/DDBJ databases">
        <title>Huge and variable diversity of episymbiotic CPR bacteria and DPANN archaea in groundwater ecosystems.</title>
        <authorList>
            <person name="He C.Y."/>
            <person name="Keren R."/>
            <person name="Whittaker M."/>
            <person name="Farag I.F."/>
            <person name="Doudna J."/>
            <person name="Cate J.H.D."/>
            <person name="Banfield J.F."/>
        </authorList>
    </citation>
    <scope>NUCLEOTIDE SEQUENCE</scope>
    <source>
        <strain evidence="5">NC_groundwater_1586_Pr3_B-0.1um_66_15</strain>
    </source>
</reference>
<dbReference type="PROSITE" id="PS51352">
    <property type="entry name" value="THIOREDOXIN_2"/>
    <property type="match status" value="1"/>
</dbReference>
<dbReference type="InterPro" id="IPR006311">
    <property type="entry name" value="TAT_signal"/>
</dbReference>
<comment type="caution">
    <text evidence="5">The sequence shown here is derived from an EMBL/GenBank/DDBJ whole genome shotgun (WGS) entry which is preliminary data.</text>
</comment>
<dbReference type="AlphaFoldDB" id="A0A933L4F4"/>
<feature type="region of interest" description="Disordered" evidence="2">
    <location>
        <begin position="123"/>
        <end position="155"/>
    </location>
</feature>
<evidence type="ECO:0000313" key="6">
    <source>
        <dbReference type="Proteomes" id="UP000782610"/>
    </source>
</evidence>
<dbReference type="InterPro" id="IPR012336">
    <property type="entry name" value="Thioredoxin-like_fold"/>
</dbReference>
<protein>
    <submittedName>
        <fullName evidence="5">Thioredoxin domain-containing protein</fullName>
    </submittedName>
</protein>
<evidence type="ECO:0000256" key="3">
    <source>
        <dbReference type="SAM" id="SignalP"/>
    </source>
</evidence>
<dbReference type="Proteomes" id="UP000782610">
    <property type="component" value="Unassembled WGS sequence"/>
</dbReference>
<dbReference type="Gene3D" id="3.40.30.10">
    <property type="entry name" value="Glutaredoxin"/>
    <property type="match status" value="2"/>
</dbReference>